<evidence type="ECO:0000256" key="3">
    <source>
        <dbReference type="ARBA" id="ARBA00023157"/>
    </source>
</evidence>
<keyword evidence="7" id="KW-0413">Isomerase</keyword>
<sequence length="252" mass="27255">MFKSALTALALVTAGATGAYAQGFDITDMSDAERDAFRAELRDYLMENPQVIIEAVNALEARQAAEAEAAAEQAVTANAAAIKNDGVSWVGGNPEGDITVVEFMDYRCGYCRRAAPEVEELVASDGNIRFVIKEFPILGEASMTMSRFAIATQRVAGDEAYKQVHDTLMALSGEPTEPVLRRIAEEFLLDGDAILAEMNSDSVTRQIAETRALAETLQIRGTPTFVMGDALVRGYVTLDEMRDIVSAERSDG</sequence>
<dbReference type="InterPro" id="IPR013766">
    <property type="entry name" value="Thioredoxin_domain"/>
</dbReference>
<dbReference type="PROSITE" id="PS51352">
    <property type="entry name" value="THIOREDOXIN_2"/>
    <property type="match status" value="1"/>
</dbReference>
<keyword evidence="2" id="KW-0560">Oxidoreductase</keyword>
<keyword evidence="3" id="KW-1015">Disulfide bond</keyword>
<feature type="signal peptide" evidence="5">
    <location>
        <begin position="1"/>
        <end position="21"/>
    </location>
</feature>
<accession>A0A1N7LVL2</accession>
<evidence type="ECO:0000256" key="4">
    <source>
        <dbReference type="ARBA" id="ARBA00023284"/>
    </source>
</evidence>
<dbReference type="AlphaFoldDB" id="A0A1N7LVL2"/>
<dbReference type="SUPFAM" id="SSF52833">
    <property type="entry name" value="Thioredoxin-like"/>
    <property type="match status" value="1"/>
</dbReference>
<proteinExistence type="predicted"/>
<dbReference type="InterPro" id="IPR001853">
    <property type="entry name" value="DSBA-like_thioredoxin_dom"/>
</dbReference>
<dbReference type="EMBL" id="FTOQ01000003">
    <property type="protein sequence ID" value="SIS77731.1"/>
    <property type="molecule type" value="Genomic_DNA"/>
</dbReference>
<dbReference type="InterPro" id="IPR041205">
    <property type="entry name" value="ScsC_N"/>
</dbReference>
<dbReference type="STRING" id="633194.SAMN05421759_103187"/>
<evidence type="ECO:0000256" key="1">
    <source>
        <dbReference type="ARBA" id="ARBA00022729"/>
    </source>
</evidence>
<keyword evidence="4" id="KW-0676">Redox-active center</keyword>
<dbReference type="GO" id="GO:0016491">
    <property type="term" value="F:oxidoreductase activity"/>
    <property type="evidence" value="ECO:0007669"/>
    <property type="project" value="UniProtKB-KW"/>
</dbReference>
<dbReference type="InterPro" id="IPR036249">
    <property type="entry name" value="Thioredoxin-like_sf"/>
</dbReference>
<gene>
    <name evidence="7" type="ORF">SAMN05421759_103187</name>
</gene>
<dbReference type="OrthoDB" id="9780147at2"/>
<keyword evidence="1 5" id="KW-0732">Signal</keyword>
<reference evidence="8" key="1">
    <citation type="submission" date="2017-01" db="EMBL/GenBank/DDBJ databases">
        <authorList>
            <person name="Varghese N."/>
            <person name="Submissions S."/>
        </authorList>
    </citation>
    <scope>NUCLEOTIDE SEQUENCE [LARGE SCALE GENOMIC DNA]</scope>
    <source>
        <strain evidence="8">DSM 29430</strain>
    </source>
</reference>
<keyword evidence="8" id="KW-1185">Reference proteome</keyword>
<dbReference type="Proteomes" id="UP000186684">
    <property type="component" value="Unassembled WGS sequence"/>
</dbReference>
<feature type="chain" id="PRO_5013020930" evidence="5">
    <location>
        <begin position="22"/>
        <end position="252"/>
    </location>
</feature>
<evidence type="ECO:0000256" key="2">
    <source>
        <dbReference type="ARBA" id="ARBA00023002"/>
    </source>
</evidence>
<evidence type="ECO:0000313" key="8">
    <source>
        <dbReference type="Proteomes" id="UP000186684"/>
    </source>
</evidence>
<name>A0A1N7LVL2_9RHOB</name>
<feature type="domain" description="Thioredoxin" evidence="6">
    <location>
        <begin position="68"/>
        <end position="250"/>
    </location>
</feature>
<dbReference type="PANTHER" id="PTHR13887:SF14">
    <property type="entry name" value="DISULFIDE BOND FORMATION PROTEIN D"/>
    <property type="match status" value="1"/>
</dbReference>
<dbReference type="Gene3D" id="3.40.30.10">
    <property type="entry name" value="Glutaredoxin"/>
    <property type="match status" value="1"/>
</dbReference>
<dbReference type="PANTHER" id="PTHR13887">
    <property type="entry name" value="GLUTATHIONE S-TRANSFERASE KAPPA"/>
    <property type="match status" value="1"/>
</dbReference>
<dbReference type="GO" id="GO:0016853">
    <property type="term" value="F:isomerase activity"/>
    <property type="evidence" value="ECO:0007669"/>
    <property type="project" value="UniProtKB-KW"/>
</dbReference>
<dbReference type="Pfam" id="PF18312">
    <property type="entry name" value="ScsC_N"/>
    <property type="match status" value="1"/>
</dbReference>
<evidence type="ECO:0000313" key="7">
    <source>
        <dbReference type="EMBL" id="SIS77731.1"/>
    </source>
</evidence>
<dbReference type="RefSeq" id="WP_076446768.1">
    <property type="nucleotide sequence ID" value="NZ_FTOQ01000003.1"/>
</dbReference>
<evidence type="ECO:0000256" key="5">
    <source>
        <dbReference type="SAM" id="SignalP"/>
    </source>
</evidence>
<organism evidence="7 8">
    <name type="scientific">Roseivivax lentus</name>
    <dbReference type="NCBI Taxonomy" id="633194"/>
    <lineage>
        <taxon>Bacteria</taxon>
        <taxon>Pseudomonadati</taxon>
        <taxon>Pseudomonadota</taxon>
        <taxon>Alphaproteobacteria</taxon>
        <taxon>Rhodobacterales</taxon>
        <taxon>Roseobacteraceae</taxon>
        <taxon>Roseivivax</taxon>
    </lineage>
</organism>
<evidence type="ECO:0000259" key="6">
    <source>
        <dbReference type="PROSITE" id="PS51352"/>
    </source>
</evidence>
<protein>
    <submittedName>
        <fullName evidence="7">Protein-disulfide isomerase</fullName>
    </submittedName>
</protein>
<dbReference type="CDD" id="cd03023">
    <property type="entry name" value="DsbA_Com1_like"/>
    <property type="match status" value="1"/>
</dbReference>
<dbReference type="Pfam" id="PF01323">
    <property type="entry name" value="DSBA"/>
    <property type="match status" value="1"/>
</dbReference>